<comment type="subcellular location">
    <subcellularLocation>
        <location evidence="1">Cell membrane</location>
        <topology evidence="1">Multi-pass membrane protein</topology>
    </subcellularLocation>
</comment>
<evidence type="ECO:0000256" key="7">
    <source>
        <dbReference type="ARBA" id="ARBA00023157"/>
    </source>
</evidence>
<dbReference type="GO" id="GO:0043252">
    <property type="term" value="P:sodium-independent organic anion transport"/>
    <property type="evidence" value="ECO:0007669"/>
    <property type="project" value="TreeGrafter"/>
</dbReference>
<reference evidence="11" key="2">
    <citation type="submission" date="2022-10" db="EMBL/GenBank/DDBJ databases">
        <authorList>
            <consortium name="ENA_rothamsted_submissions"/>
            <consortium name="culmorum"/>
            <person name="King R."/>
        </authorList>
    </citation>
    <scope>NUCLEOTIDE SEQUENCE</scope>
</reference>
<sequence>MIRPSSLYRSDSRRQPALEANANNITEDSIDCGIVALGCCNSPKCQKMGNKRTFTIILVLCGVIQGAIESYFRLSAKQSALTHDYDPRIIDWLIVTSGICQGIFAIIIAYWGNRIHRTGWLGGLFMIQSFLCILIVIPTLVHHSDENNTIGAIELSMLCVRQRLENLTVTDLHSSTTLILLFVLQFGIGLGIIAFYSLGFSYLDDNVHEHESPGLIAAALAARFWGTQLGSLVSLMVGWSSFGWFLGWIILAPILFIIGFLAVMFPKRLLSTVVRQAANNILESSSNSVHATLSNAKFLADVDFFPSFVRVFRNKIVIFNIFAAVFIQTGMINFFRHETNYLQSRFFIPTSEADGLNNEWTSQLVVNLMKPPMLALSILVSGLIIAKANPSSRKIVMWNIFACSLVVIFFIVSIFIKCEHSPLAGSYRGKIIKPYCAHSCLCSDNTPFLPVCPENSIQTFYSPCHAGCGAEIMLNNVRVFGNCSCGVDIMLPMADTIATEGACNMSDCQPYWIAFHGLIILASSLIASTLIGKIIISLRAVLPQDKSLVIGLELSLIGIIVYVPGKMGYRLIADKTCQYFAPDGFTCFLHESPLFGNWMNIITALLIILGIIFEVILLFVVGDLLLYGDEPDDVYRPIEMNTYRNGDSVNPPVDDNPTPNTALLQQITQSVEPESSPLGPTYAQIQRHNATNNENLDFRLQSQRSENGSVASDYRSVSSGYVNLPPITVRSNSNRPQSPETSF</sequence>
<evidence type="ECO:0000256" key="6">
    <source>
        <dbReference type="ARBA" id="ARBA00023136"/>
    </source>
</evidence>
<name>A0A9N9RH09_9DIPT</name>
<feature type="transmembrane region" description="Helical" evidence="9">
    <location>
        <begin position="245"/>
        <end position="265"/>
    </location>
</feature>
<evidence type="ECO:0000313" key="11">
    <source>
        <dbReference type="EMBL" id="CAG9797784.1"/>
    </source>
</evidence>
<dbReference type="GO" id="GO:0016323">
    <property type="term" value="C:basolateral plasma membrane"/>
    <property type="evidence" value="ECO:0007669"/>
    <property type="project" value="TreeGrafter"/>
</dbReference>
<evidence type="ECO:0000256" key="5">
    <source>
        <dbReference type="ARBA" id="ARBA00022989"/>
    </source>
</evidence>
<dbReference type="Pfam" id="PF03137">
    <property type="entry name" value="OATP"/>
    <property type="match status" value="1"/>
</dbReference>
<feature type="transmembrane region" description="Helical" evidence="9">
    <location>
        <begin position="54"/>
        <end position="72"/>
    </location>
</feature>
<feature type="transmembrane region" description="Helical" evidence="9">
    <location>
        <begin position="215"/>
        <end position="239"/>
    </location>
</feature>
<evidence type="ECO:0000256" key="2">
    <source>
        <dbReference type="ARBA" id="ARBA00009657"/>
    </source>
</evidence>
<keyword evidence="7" id="KW-1015">Disulfide bond</keyword>
<protein>
    <recommendedName>
        <fullName evidence="10">Kazal-like domain-containing protein</fullName>
    </recommendedName>
</protein>
<feature type="transmembrane region" description="Helical" evidence="9">
    <location>
        <begin position="316"/>
        <end position="335"/>
    </location>
</feature>
<feature type="domain" description="Kazal-like" evidence="10">
    <location>
        <begin position="430"/>
        <end position="484"/>
    </location>
</feature>
<feature type="transmembrane region" description="Helical" evidence="9">
    <location>
        <begin position="548"/>
        <end position="565"/>
    </location>
</feature>
<keyword evidence="12" id="KW-1185">Reference proteome</keyword>
<evidence type="ECO:0000259" key="10">
    <source>
        <dbReference type="PROSITE" id="PS51465"/>
    </source>
</evidence>
<dbReference type="InterPro" id="IPR036259">
    <property type="entry name" value="MFS_trans_sf"/>
</dbReference>
<dbReference type="SUPFAM" id="SSF103473">
    <property type="entry name" value="MFS general substrate transporter"/>
    <property type="match status" value="1"/>
</dbReference>
<dbReference type="PANTHER" id="PTHR11388">
    <property type="entry name" value="ORGANIC ANION TRANSPORTER"/>
    <property type="match status" value="1"/>
</dbReference>
<feature type="transmembrane region" description="Helical" evidence="9">
    <location>
        <begin position="598"/>
        <end position="626"/>
    </location>
</feature>
<evidence type="ECO:0000256" key="9">
    <source>
        <dbReference type="SAM" id="Phobius"/>
    </source>
</evidence>
<feature type="compositionally biased region" description="Polar residues" evidence="8">
    <location>
        <begin position="729"/>
        <end position="743"/>
    </location>
</feature>
<feature type="transmembrane region" description="Helical" evidence="9">
    <location>
        <begin position="119"/>
        <end position="141"/>
    </location>
</feature>
<evidence type="ECO:0000256" key="1">
    <source>
        <dbReference type="ARBA" id="ARBA00004651"/>
    </source>
</evidence>
<feature type="transmembrane region" description="Helical" evidence="9">
    <location>
        <begin position="511"/>
        <end position="536"/>
    </location>
</feature>
<dbReference type="InterPro" id="IPR004156">
    <property type="entry name" value="OATP"/>
</dbReference>
<evidence type="ECO:0000313" key="12">
    <source>
        <dbReference type="Proteomes" id="UP001153620"/>
    </source>
</evidence>
<proteinExistence type="inferred from homology"/>
<gene>
    <name evidence="11" type="ORF">CHIRRI_LOCUS772</name>
</gene>
<evidence type="ECO:0000256" key="4">
    <source>
        <dbReference type="ARBA" id="ARBA00022692"/>
    </source>
</evidence>
<dbReference type="EMBL" id="OU895877">
    <property type="protein sequence ID" value="CAG9797784.1"/>
    <property type="molecule type" value="Genomic_DNA"/>
</dbReference>
<feature type="compositionally biased region" description="Polar residues" evidence="8">
    <location>
        <begin position="703"/>
        <end position="721"/>
    </location>
</feature>
<feature type="transmembrane region" description="Helical" evidence="9">
    <location>
        <begin position="368"/>
        <end position="386"/>
    </location>
</feature>
<dbReference type="AlphaFoldDB" id="A0A9N9RH09"/>
<reference evidence="11" key="1">
    <citation type="submission" date="2022-01" db="EMBL/GenBank/DDBJ databases">
        <authorList>
            <person name="King R."/>
        </authorList>
    </citation>
    <scope>NUCLEOTIDE SEQUENCE</scope>
</reference>
<dbReference type="GO" id="GO:0015347">
    <property type="term" value="F:sodium-independent organic anion transmembrane transporter activity"/>
    <property type="evidence" value="ECO:0007669"/>
    <property type="project" value="TreeGrafter"/>
</dbReference>
<keyword evidence="4 9" id="KW-0812">Transmembrane</keyword>
<keyword evidence="3" id="KW-1003">Cell membrane</keyword>
<dbReference type="PROSITE" id="PS51465">
    <property type="entry name" value="KAZAL_2"/>
    <property type="match status" value="1"/>
</dbReference>
<keyword evidence="5 9" id="KW-1133">Transmembrane helix</keyword>
<evidence type="ECO:0000256" key="8">
    <source>
        <dbReference type="SAM" id="MobiDB-lite"/>
    </source>
</evidence>
<dbReference type="InterPro" id="IPR002350">
    <property type="entry name" value="Kazal_dom"/>
</dbReference>
<feature type="transmembrane region" description="Helical" evidence="9">
    <location>
        <begin position="398"/>
        <end position="416"/>
    </location>
</feature>
<keyword evidence="6 9" id="KW-0472">Membrane</keyword>
<accession>A0A9N9RH09</accession>
<evidence type="ECO:0000256" key="3">
    <source>
        <dbReference type="ARBA" id="ARBA00022475"/>
    </source>
</evidence>
<comment type="similarity">
    <text evidence="2">Belongs to the organo anion transporter (TC 2.A.60) family.</text>
</comment>
<dbReference type="PANTHER" id="PTHR11388:SF158">
    <property type="entry name" value="ORGANIC ANION TRANSPORTING POLYPEPTIDE 33EB"/>
    <property type="match status" value="1"/>
</dbReference>
<dbReference type="Gene3D" id="1.20.1250.20">
    <property type="entry name" value="MFS general substrate transporter like domains"/>
    <property type="match status" value="1"/>
</dbReference>
<organism evidence="11 12">
    <name type="scientific">Chironomus riparius</name>
    <dbReference type="NCBI Taxonomy" id="315576"/>
    <lineage>
        <taxon>Eukaryota</taxon>
        <taxon>Metazoa</taxon>
        <taxon>Ecdysozoa</taxon>
        <taxon>Arthropoda</taxon>
        <taxon>Hexapoda</taxon>
        <taxon>Insecta</taxon>
        <taxon>Pterygota</taxon>
        <taxon>Neoptera</taxon>
        <taxon>Endopterygota</taxon>
        <taxon>Diptera</taxon>
        <taxon>Nematocera</taxon>
        <taxon>Chironomoidea</taxon>
        <taxon>Chironomidae</taxon>
        <taxon>Chironominae</taxon>
        <taxon>Chironomus</taxon>
    </lineage>
</organism>
<feature type="transmembrane region" description="Helical" evidence="9">
    <location>
        <begin position="92"/>
        <end position="112"/>
    </location>
</feature>
<dbReference type="Proteomes" id="UP001153620">
    <property type="component" value="Chromosome 1"/>
</dbReference>
<feature type="transmembrane region" description="Helical" evidence="9">
    <location>
        <begin position="178"/>
        <end position="203"/>
    </location>
</feature>
<feature type="region of interest" description="Disordered" evidence="8">
    <location>
        <begin position="703"/>
        <end position="743"/>
    </location>
</feature>
<dbReference type="OrthoDB" id="5062115at2759"/>